<proteinExistence type="predicted"/>
<evidence type="ECO:0000256" key="11">
    <source>
        <dbReference type="SAM" id="Phobius"/>
    </source>
</evidence>
<evidence type="ECO:0000256" key="2">
    <source>
        <dbReference type="ARBA" id="ARBA00012646"/>
    </source>
</evidence>
<evidence type="ECO:0000256" key="6">
    <source>
        <dbReference type="ARBA" id="ARBA00029999"/>
    </source>
</evidence>
<feature type="binding site" evidence="8">
    <location>
        <position position="265"/>
    </location>
    <ligand>
        <name>Fe cation</name>
        <dbReference type="ChEBI" id="CHEBI:24875"/>
        <label>2</label>
    </ligand>
</feature>
<keyword evidence="8" id="KW-0479">Metal-binding</keyword>
<feature type="binding site" evidence="8">
    <location>
        <position position="135"/>
    </location>
    <ligand>
        <name>Fe cation</name>
        <dbReference type="ChEBI" id="CHEBI:24875"/>
        <label>2</label>
    </ligand>
</feature>
<keyword evidence="11" id="KW-1133">Transmembrane helix</keyword>
<evidence type="ECO:0000256" key="9">
    <source>
        <dbReference type="PIRSR" id="PIRSR000898-2"/>
    </source>
</evidence>
<accession>A0A401Q9N4</accession>
<dbReference type="InterPro" id="IPR029052">
    <property type="entry name" value="Metallo-depent_PP-like"/>
</dbReference>
<evidence type="ECO:0000256" key="10">
    <source>
        <dbReference type="PIRSR" id="PIRSR000898-3"/>
    </source>
</evidence>
<evidence type="ECO:0000259" key="12">
    <source>
        <dbReference type="Pfam" id="PF00149"/>
    </source>
</evidence>
<sequence length="350" mass="39484">EVCEPAAAARRSDEWDKMAMFLSITVILLIILQIVASGPSPAHQMGLSKAIRFMALGDWGGLPFSPYTTPVEKSTAQQMGVVAETMGTDFVLSLGDNFYYNGVYSLTDKRFQETFEEIFSAESLKDVPWFVVAGNHDHLGNVTAQIEYSKVSKRWNFPYYYYDLNFTIADSNTTVTILMLDTVLLCGNSDDFQGKEPEEAKDYMVANTQLEWVRTKLKNSRSDFLIVAGHYPVWSIAEHGPTKCLVQKLYPLLTQYRVSAYFSGHDHNLQFIQDGDGIGYVVSGAGNFMEYSTKHKHLVPKEWLKFFYADISSLGGFAYVEITPEQMTITYIEALGKSLYRTTIPRRSDG</sequence>
<comment type="cofactor">
    <cofactor evidence="8">
        <name>Fe cation</name>
        <dbReference type="ChEBI" id="CHEBI:24875"/>
    </cofactor>
    <text evidence="8">Binds 2 iron ions per subunit.</text>
</comment>
<evidence type="ECO:0000256" key="8">
    <source>
        <dbReference type="PIRSR" id="PIRSR000898-1"/>
    </source>
</evidence>
<feature type="non-terminal residue" evidence="13">
    <location>
        <position position="1"/>
    </location>
</feature>
<evidence type="ECO:0000313" key="13">
    <source>
        <dbReference type="EMBL" id="GCB82103.1"/>
    </source>
</evidence>
<reference evidence="13 14" key="1">
    <citation type="journal article" date="2018" name="Nat. Ecol. Evol.">
        <title>Shark genomes provide insights into elasmobranch evolution and the origin of vertebrates.</title>
        <authorList>
            <person name="Hara Y"/>
            <person name="Yamaguchi K"/>
            <person name="Onimaru K"/>
            <person name="Kadota M"/>
            <person name="Koyanagi M"/>
            <person name="Keeley SD"/>
            <person name="Tatsumi K"/>
            <person name="Tanaka K"/>
            <person name="Motone F"/>
            <person name="Kageyama Y"/>
            <person name="Nozu R"/>
            <person name="Adachi N"/>
            <person name="Nishimura O"/>
            <person name="Nakagawa R"/>
            <person name="Tanegashima C"/>
            <person name="Kiyatake I"/>
            <person name="Matsumoto R"/>
            <person name="Murakumo K"/>
            <person name="Nishida K"/>
            <person name="Terakita A"/>
            <person name="Kuratani S"/>
            <person name="Sato K"/>
            <person name="Hyodo S Kuraku.S."/>
        </authorList>
    </citation>
    <scope>NUCLEOTIDE SEQUENCE [LARGE SCALE GENOMIC DNA]</scope>
</reference>
<dbReference type="OMA" id="VWSIGNH"/>
<keyword evidence="14" id="KW-1185">Reference proteome</keyword>
<keyword evidence="9" id="KW-1015">Disulfide bond</keyword>
<dbReference type="STRING" id="75743.A0A401Q9N4"/>
<keyword evidence="5" id="KW-0378">Hydrolase</keyword>
<dbReference type="AlphaFoldDB" id="A0A401Q9N4"/>
<dbReference type="EC" id="3.1.3.2" evidence="2"/>
<keyword evidence="11" id="KW-0812">Transmembrane</keyword>
<dbReference type="InterPro" id="IPR024927">
    <property type="entry name" value="Acid_PPase"/>
</dbReference>
<evidence type="ECO:0000313" key="14">
    <source>
        <dbReference type="Proteomes" id="UP000288216"/>
    </source>
</evidence>
<dbReference type="Gene3D" id="3.60.21.10">
    <property type="match status" value="1"/>
</dbReference>
<feature type="binding site" evidence="8">
    <location>
        <position position="58"/>
    </location>
    <ligand>
        <name>Fe cation</name>
        <dbReference type="ChEBI" id="CHEBI:24875"/>
        <label>1</label>
    </ligand>
</feature>
<dbReference type="InterPro" id="IPR051558">
    <property type="entry name" value="Metallophosphoesterase_PAP"/>
</dbReference>
<protein>
    <recommendedName>
        <fullName evidence="3">Tartrate-resistant acid phosphatase type 5</fullName>
        <ecNumber evidence="2">3.1.3.2</ecNumber>
    </recommendedName>
    <alternativeName>
        <fullName evidence="7">Tartrate-resistant acid ATPase</fullName>
    </alternativeName>
    <alternativeName>
        <fullName evidence="6">Type 5 acid phosphatase</fullName>
    </alternativeName>
</protein>
<dbReference type="InterPro" id="IPR004843">
    <property type="entry name" value="Calcineurin-like_PHP"/>
</dbReference>
<evidence type="ECO:0000256" key="4">
    <source>
        <dbReference type="ARBA" id="ARBA00022729"/>
    </source>
</evidence>
<keyword evidence="8" id="KW-0408">Iron</keyword>
<feature type="binding site" evidence="8">
    <location>
        <position position="267"/>
    </location>
    <ligand>
        <name>Fe cation</name>
        <dbReference type="ChEBI" id="CHEBI:24875"/>
        <label>1</label>
    </ligand>
</feature>
<dbReference type="PANTHER" id="PTHR10161:SF14">
    <property type="entry name" value="TARTRATE-RESISTANT ACID PHOSPHATASE TYPE 5"/>
    <property type="match status" value="1"/>
</dbReference>
<name>A0A401Q9N4_SCYTO</name>
<feature type="binding site" evidence="8">
    <location>
        <position position="96"/>
    </location>
    <ligand>
        <name>Fe cation</name>
        <dbReference type="ChEBI" id="CHEBI:24875"/>
        <label>1</label>
    </ligand>
</feature>
<feature type="binding site" evidence="8">
    <location>
        <position position="99"/>
    </location>
    <ligand>
        <name>Fe cation</name>
        <dbReference type="ChEBI" id="CHEBI:24875"/>
        <label>1</label>
    </ligand>
</feature>
<dbReference type="FunFam" id="3.60.21.10:FF:000062">
    <property type="entry name" value="Tartrate-resistant acid phosphatase type 5"/>
    <property type="match status" value="1"/>
</dbReference>
<keyword evidence="4" id="KW-0732">Signal</keyword>
<dbReference type="Pfam" id="PF00149">
    <property type="entry name" value="Metallophos"/>
    <property type="match status" value="1"/>
</dbReference>
<dbReference type="Proteomes" id="UP000288216">
    <property type="component" value="Unassembled WGS sequence"/>
</dbReference>
<evidence type="ECO:0000256" key="5">
    <source>
        <dbReference type="ARBA" id="ARBA00022801"/>
    </source>
</evidence>
<feature type="transmembrane region" description="Helical" evidence="11">
    <location>
        <begin position="18"/>
        <end position="36"/>
    </location>
</feature>
<feature type="binding site" evidence="8">
    <location>
        <position position="230"/>
    </location>
    <ligand>
        <name>Fe cation</name>
        <dbReference type="ChEBI" id="CHEBI:24875"/>
        <label>2</label>
    </ligand>
</feature>
<feature type="disulfide bond" evidence="9">
    <location>
        <begin position="186"/>
        <end position="244"/>
    </location>
</feature>
<evidence type="ECO:0000256" key="1">
    <source>
        <dbReference type="ARBA" id="ARBA00000032"/>
    </source>
</evidence>
<keyword evidence="11" id="KW-0472">Membrane</keyword>
<comment type="caution">
    <text evidence="13">The sequence shown here is derived from an EMBL/GenBank/DDBJ whole genome shotgun (WGS) entry which is preliminary data.</text>
</comment>
<feature type="domain" description="Calcineurin-like phosphoesterase" evidence="12">
    <location>
        <begin position="52"/>
        <end position="268"/>
    </location>
</feature>
<dbReference type="PIRSF" id="PIRSF000898">
    <property type="entry name" value="Acid_Ptase_5"/>
    <property type="match status" value="1"/>
</dbReference>
<dbReference type="GO" id="GO:0045453">
    <property type="term" value="P:bone resorption"/>
    <property type="evidence" value="ECO:0007669"/>
    <property type="project" value="TreeGrafter"/>
</dbReference>
<dbReference type="EMBL" id="BFAA01019279">
    <property type="protein sequence ID" value="GCB82103.1"/>
    <property type="molecule type" value="Genomic_DNA"/>
</dbReference>
<feature type="binding site" evidence="8">
    <location>
        <position position="96"/>
    </location>
    <ligand>
        <name>Fe cation</name>
        <dbReference type="ChEBI" id="CHEBI:24875"/>
        <label>2</label>
    </ligand>
</feature>
<dbReference type="OrthoDB" id="411211at2759"/>
<dbReference type="SUPFAM" id="SSF56300">
    <property type="entry name" value="Metallo-dependent phosphatases"/>
    <property type="match status" value="1"/>
</dbReference>
<evidence type="ECO:0000256" key="3">
    <source>
        <dbReference type="ARBA" id="ARBA00015822"/>
    </source>
</evidence>
<dbReference type="GO" id="GO:0046872">
    <property type="term" value="F:metal ion binding"/>
    <property type="evidence" value="ECO:0007669"/>
    <property type="project" value="UniProtKB-KW"/>
</dbReference>
<dbReference type="CDD" id="cd07378">
    <property type="entry name" value="MPP_ACP5"/>
    <property type="match status" value="1"/>
</dbReference>
<evidence type="ECO:0000256" key="7">
    <source>
        <dbReference type="ARBA" id="ARBA00031589"/>
    </source>
</evidence>
<dbReference type="GO" id="GO:0003993">
    <property type="term" value="F:acid phosphatase activity"/>
    <property type="evidence" value="ECO:0007669"/>
    <property type="project" value="UniProtKB-EC"/>
</dbReference>
<dbReference type="PANTHER" id="PTHR10161">
    <property type="entry name" value="TARTRATE-RESISTANT ACID PHOSPHATASE TYPE 5"/>
    <property type="match status" value="1"/>
</dbReference>
<organism evidence="13 14">
    <name type="scientific">Scyliorhinus torazame</name>
    <name type="common">Cloudy catshark</name>
    <name type="synonym">Catulus torazame</name>
    <dbReference type="NCBI Taxonomy" id="75743"/>
    <lineage>
        <taxon>Eukaryota</taxon>
        <taxon>Metazoa</taxon>
        <taxon>Chordata</taxon>
        <taxon>Craniata</taxon>
        <taxon>Vertebrata</taxon>
        <taxon>Chondrichthyes</taxon>
        <taxon>Elasmobranchii</taxon>
        <taxon>Galeomorphii</taxon>
        <taxon>Galeoidea</taxon>
        <taxon>Carcharhiniformes</taxon>
        <taxon>Scyliorhinidae</taxon>
        <taxon>Scyliorhinus</taxon>
    </lineage>
</organism>
<comment type="catalytic activity">
    <reaction evidence="1">
        <text>a phosphate monoester + H2O = an alcohol + phosphate</text>
        <dbReference type="Rhea" id="RHEA:15017"/>
        <dbReference type="ChEBI" id="CHEBI:15377"/>
        <dbReference type="ChEBI" id="CHEBI:30879"/>
        <dbReference type="ChEBI" id="CHEBI:43474"/>
        <dbReference type="ChEBI" id="CHEBI:67140"/>
        <dbReference type="EC" id="3.1.3.2"/>
    </reaction>
</comment>
<gene>
    <name evidence="13" type="ORF">scyTo_0021524</name>
</gene>
<feature type="glycosylation site" description="N-linked (GlcNAc...) asparagine" evidence="10">
    <location>
        <position position="141"/>
    </location>
</feature>